<dbReference type="OrthoDB" id="296522at2759"/>
<feature type="region of interest" description="Disordered" evidence="1">
    <location>
        <begin position="92"/>
        <end position="122"/>
    </location>
</feature>
<dbReference type="EMBL" id="GAMC01018860">
    <property type="protein sequence ID" value="JAB87695.1"/>
    <property type="molecule type" value="mRNA"/>
</dbReference>
<name>W8AGZ5_CERCA</name>
<accession>W8AGZ5</accession>
<organism evidence="2">
    <name type="scientific">Ceratitis capitata</name>
    <name type="common">Mediterranean fruit fly</name>
    <name type="synonym">Tephritis capitata</name>
    <dbReference type="NCBI Taxonomy" id="7213"/>
    <lineage>
        <taxon>Eukaryota</taxon>
        <taxon>Metazoa</taxon>
        <taxon>Ecdysozoa</taxon>
        <taxon>Arthropoda</taxon>
        <taxon>Hexapoda</taxon>
        <taxon>Insecta</taxon>
        <taxon>Pterygota</taxon>
        <taxon>Neoptera</taxon>
        <taxon>Endopterygota</taxon>
        <taxon>Diptera</taxon>
        <taxon>Brachycera</taxon>
        <taxon>Muscomorpha</taxon>
        <taxon>Tephritoidea</taxon>
        <taxon>Tephritidae</taxon>
        <taxon>Ceratitis</taxon>
        <taxon>Ceratitis</taxon>
    </lineage>
</organism>
<proteinExistence type="evidence at transcript level"/>
<sequence>MTAMESYKREQQQRQLQQQMLREQREKLEQLTAQQEAADTATLLSTSIAPLLSSANAKAVAPITTTANTASQPNGVGGASIVAVSGAAASATTAPGADDTAANSSQADDSASLVPSGGVPRPPQMMIAPGEVAELRRQVALENLQNQRMDNLEQDVPVEFECCFCTTKNRVCVFHGRGYTMQRLARPPPSPKNFYALKRMIEAGEVNLYYI</sequence>
<evidence type="ECO:0000313" key="2">
    <source>
        <dbReference type="EMBL" id="JAB87695.1"/>
    </source>
</evidence>
<protein>
    <submittedName>
        <fullName evidence="2">Uncharacterized protein</fullName>
    </submittedName>
</protein>
<feature type="region of interest" description="Disordered" evidence="1">
    <location>
        <begin position="1"/>
        <end position="21"/>
    </location>
</feature>
<feature type="compositionally biased region" description="Low complexity" evidence="1">
    <location>
        <begin position="92"/>
        <end position="112"/>
    </location>
</feature>
<feature type="compositionally biased region" description="Basic and acidic residues" evidence="1">
    <location>
        <begin position="1"/>
        <end position="12"/>
    </location>
</feature>
<reference evidence="2" key="2">
    <citation type="journal article" date="2014" name="BMC Genomics">
        <title>A genomic perspective to assessing quality of mass-reared SIT flies used in Mediterranean fruit fly (Ceratitis capitata) eradication in California.</title>
        <authorList>
            <person name="Calla B."/>
            <person name="Hall B."/>
            <person name="Hou S."/>
            <person name="Geib S.M."/>
        </authorList>
    </citation>
    <scope>NUCLEOTIDE SEQUENCE</scope>
</reference>
<reference evidence="2" key="1">
    <citation type="submission" date="2013-07" db="EMBL/GenBank/DDBJ databases">
        <authorList>
            <person name="Geib S."/>
        </authorList>
    </citation>
    <scope>NUCLEOTIDE SEQUENCE</scope>
</reference>
<dbReference type="AlphaFoldDB" id="W8AGZ5"/>
<evidence type="ECO:0000256" key="1">
    <source>
        <dbReference type="SAM" id="MobiDB-lite"/>
    </source>
</evidence>